<dbReference type="NCBIfam" id="NF041644">
    <property type="entry name" value="CBO0543_fam"/>
    <property type="match status" value="1"/>
</dbReference>
<accession>A0A3Q9RNN1</accession>
<protein>
    <submittedName>
        <fullName evidence="1">Uncharacterized protein</fullName>
    </submittedName>
</protein>
<dbReference type="Proteomes" id="UP000283095">
    <property type="component" value="Chromosome"/>
</dbReference>
<dbReference type="EMBL" id="CP026095">
    <property type="protein sequence ID" value="AZV43306.1"/>
    <property type="molecule type" value="Genomic_DNA"/>
</dbReference>
<dbReference type="AlphaFoldDB" id="A0A3Q9RNN1"/>
<name>A0A3Q9RNN1_9BACI</name>
<sequence length="125" mass="14971">MPVTVVTLFFPIMVLLSVRYSPEKWGWKIPFYWTIIHIGMFLETWSLTNTGLIRYSFKWGFWDSYTWWWIYFLVFEWIGGIIIPRDLRKPININHLKFGGLGWAIIHFVLILTIFLGGYYLGSLK</sequence>
<reference evidence="1 2" key="1">
    <citation type="submission" date="2018-01" db="EMBL/GenBank/DDBJ databases">
        <title>Bacillus asahii Genome sequencing and assembly.</title>
        <authorList>
            <person name="Jiang H."/>
            <person name="Feng Y."/>
            <person name="Zhao F."/>
            <person name="Lin X."/>
        </authorList>
    </citation>
    <scope>NUCLEOTIDE SEQUENCE [LARGE SCALE GENOMIC DNA]</scope>
    <source>
        <strain evidence="1 2">OM18</strain>
    </source>
</reference>
<organism evidence="1 2">
    <name type="scientific">Peribacillus asahii</name>
    <dbReference type="NCBI Taxonomy" id="228899"/>
    <lineage>
        <taxon>Bacteria</taxon>
        <taxon>Bacillati</taxon>
        <taxon>Bacillota</taxon>
        <taxon>Bacilli</taxon>
        <taxon>Bacillales</taxon>
        <taxon>Bacillaceae</taxon>
        <taxon>Peribacillus</taxon>
    </lineage>
</organism>
<evidence type="ECO:0000313" key="1">
    <source>
        <dbReference type="EMBL" id="AZV43306.1"/>
    </source>
</evidence>
<dbReference type="KEGG" id="pasa:BAOM_2697"/>
<dbReference type="InterPro" id="IPR048147">
    <property type="entry name" value="CBO0543-like"/>
</dbReference>
<proteinExistence type="predicted"/>
<evidence type="ECO:0000313" key="2">
    <source>
        <dbReference type="Proteomes" id="UP000283095"/>
    </source>
</evidence>
<gene>
    <name evidence="1" type="ORF">BAOM_2697</name>
</gene>